<dbReference type="Gene3D" id="2.60.40.1470">
    <property type="entry name" value="ApaG domain"/>
    <property type="match status" value="1"/>
</dbReference>
<dbReference type="InterPro" id="IPR036047">
    <property type="entry name" value="F-box-like_dom_sf"/>
</dbReference>
<name>A0A833R0B1_9POAL</name>
<dbReference type="InterPro" id="IPR036767">
    <property type="entry name" value="ApaG_sf"/>
</dbReference>
<dbReference type="Pfam" id="PF04379">
    <property type="entry name" value="DUF525"/>
    <property type="match status" value="1"/>
</dbReference>
<dbReference type="PANTHER" id="PTHR47463">
    <property type="entry name" value="F-BOX PROTEIN SKIP16"/>
    <property type="match status" value="1"/>
</dbReference>
<dbReference type="PANTHER" id="PTHR47463:SF2">
    <property type="entry name" value="F-BOX PROTEIN SKIP16"/>
    <property type="match status" value="1"/>
</dbReference>
<evidence type="ECO:0000259" key="1">
    <source>
        <dbReference type="PROSITE" id="PS51087"/>
    </source>
</evidence>
<dbReference type="AlphaFoldDB" id="A0A833R0B1"/>
<dbReference type="SUPFAM" id="SSF110069">
    <property type="entry name" value="ApaG-like"/>
    <property type="match status" value="1"/>
</dbReference>
<dbReference type="PROSITE" id="PS51087">
    <property type="entry name" value="APAG"/>
    <property type="match status" value="1"/>
</dbReference>
<proteinExistence type="predicted"/>
<dbReference type="InterPro" id="IPR007474">
    <property type="entry name" value="ApaG_domain"/>
</dbReference>
<reference evidence="2" key="1">
    <citation type="submission" date="2020-01" db="EMBL/GenBank/DDBJ databases">
        <title>Genome sequence of Kobresia littledalei, the first chromosome-level genome in the family Cyperaceae.</title>
        <authorList>
            <person name="Qu G."/>
        </authorList>
    </citation>
    <scope>NUCLEOTIDE SEQUENCE</scope>
    <source>
        <strain evidence="2">C.B.Clarke</strain>
        <tissue evidence="2">Leaf</tissue>
    </source>
</reference>
<dbReference type="SUPFAM" id="SSF81383">
    <property type="entry name" value="F-box domain"/>
    <property type="match status" value="1"/>
</dbReference>
<feature type="domain" description="ApaG" evidence="1">
    <location>
        <begin position="302"/>
        <end position="446"/>
    </location>
</feature>
<accession>A0A833R0B1</accession>
<dbReference type="Proteomes" id="UP000623129">
    <property type="component" value="Unassembled WGS sequence"/>
</dbReference>
<evidence type="ECO:0000313" key="2">
    <source>
        <dbReference type="EMBL" id="KAF3330886.1"/>
    </source>
</evidence>
<gene>
    <name evidence="2" type="ORF">FCM35_KLT04240</name>
</gene>
<dbReference type="OrthoDB" id="2305498at2759"/>
<organism evidence="2 3">
    <name type="scientific">Carex littledalei</name>
    <dbReference type="NCBI Taxonomy" id="544730"/>
    <lineage>
        <taxon>Eukaryota</taxon>
        <taxon>Viridiplantae</taxon>
        <taxon>Streptophyta</taxon>
        <taxon>Embryophyta</taxon>
        <taxon>Tracheophyta</taxon>
        <taxon>Spermatophyta</taxon>
        <taxon>Magnoliopsida</taxon>
        <taxon>Liliopsida</taxon>
        <taxon>Poales</taxon>
        <taxon>Cyperaceae</taxon>
        <taxon>Cyperoideae</taxon>
        <taxon>Cariceae</taxon>
        <taxon>Carex</taxon>
        <taxon>Carex subgen. Euthyceras</taxon>
    </lineage>
</organism>
<dbReference type="EMBL" id="SWLB01000013">
    <property type="protein sequence ID" value="KAF3330886.1"/>
    <property type="molecule type" value="Genomic_DNA"/>
</dbReference>
<comment type="caution">
    <text evidence="2">The sequence shown here is derived from an EMBL/GenBank/DDBJ whole genome shotgun (WGS) entry which is preliminary data.</text>
</comment>
<sequence>MSTNGGLDGLEGLVLEMIVNRIGPKSAASLACTSTRLRSAASDDTVWSRFCADHFDLSEPLDPDGNHLASFKEAYTAWAESFKMYPLELVKRARSFWTAMRNWLAANFPEALNTLNRGASENQIKITERALGISFPLPTRVLYRFCNGQLTLTNDSEIKGITNYGIIGGYEFSSHFVNVHLLPLKQVVMTTRHVSGDLDFMAKMNVVTVATSLNLRKLFFLDCNRGQLYVGTQNMVTDGELMPCVPESLVKLGDGADMLQDGLMVWLEEHLRRLQSGMIGTRVLRKYPSISLFPEAPPLCSTAVTNGVKVRASAVFIPECSNPGAQGPDTDRYLFTYSIRISLLPQGCMLDGAYYSSCQLRSRHWIIRSRENIVDDVRGEAVIGNYPLLLPGMDEFVYESCTTIPAVPGSIEGSFTFVPGRLSKPEGREFEVRVDLFMLEEPHYIF</sequence>
<protein>
    <submittedName>
        <fullName evidence="2">F-box protein SKIP16</fullName>
    </submittedName>
</protein>
<evidence type="ECO:0000313" key="3">
    <source>
        <dbReference type="Proteomes" id="UP000623129"/>
    </source>
</evidence>
<keyword evidence="3" id="KW-1185">Reference proteome</keyword>